<keyword evidence="1" id="KW-1133">Transmembrane helix</keyword>
<name>A0A1U7PN98_9BACI</name>
<organism evidence="2 3">
    <name type="scientific">Edaphobacillus lindanitolerans</name>
    <dbReference type="NCBI Taxonomy" id="550447"/>
    <lineage>
        <taxon>Bacteria</taxon>
        <taxon>Bacillati</taxon>
        <taxon>Bacillota</taxon>
        <taxon>Bacilli</taxon>
        <taxon>Bacillales</taxon>
        <taxon>Bacillaceae</taxon>
        <taxon>Edaphobacillus</taxon>
    </lineage>
</organism>
<keyword evidence="1" id="KW-0472">Membrane</keyword>
<gene>
    <name evidence="2" type="ORF">SAMN05428946_2039</name>
</gene>
<keyword evidence="3" id="KW-1185">Reference proteome</keyword>
<dbReference type="Proteomes" id="UP000187550">
    <property type="component" value="Unassembled WGS sequence"/>
</dbReference>
<accession>A0A1U7PN98</accession>
<proteinExistence type="predicted"/>
<evidence type="ECO:0000313" key="3">
    <source>
        <dbReference type="Proteomes" id="UP000187550"/>
    </source>
</evidence>
<dbReference type="EMBL" id="FTPL01000003">
    <property type="protein sequence ID" value="SIT87239.1"/>
    <property type="molecule type" value="Genomic_DNA"/>
</dbReference>
<keyword evidence="1" id="KW-0812">Transmembrane</keyword>
<evidence type="ECO:0000313" key="2">
    <source>
        <dbReference type="EMBL" id="SIT87239.1"/>
    </source>
</evidence>
<reference evidence="3" key="1">
    <citation type="submission" date="2017-01" db="EMBL/GenBank/DDBJ databases">
        <authorList>
            <person name="Varghese N."/>
            <person name="Submissions S."/>
        </authorList>
    </citation>
    <scope>NUCLEOTIDE SEQUENCE [LARGE SCALE GENOMIC DNA]</scope>
    <source>
        <strain evidence="3">MNA4</strain>
    </source>
</reference>
<dbReference type="AlphaFoldDB" id="A0A1U7PN98"/>
<protein>
    <submittedName>
        <fullName evidence="2">Uncharacterized protein</fullName>
    </submittedName>
</protein>
<evidence type="ECO:0000256" key="1">
    <source>
        <dbReference type="SAM" id="Phobius"/>
    </source>
</evidence>
<sequence>MGYYFDVNYCTFFLLANQRTLYDVGNGRDHGMGNSDGSYDFISYHFLLGVMILVKGILIKKSNL</sequence>
<feature type="transmembrane region" description="Helical" evidence="1">
    <location>
        <begin position="41"/>
        <end position="59"/>
    </location>
</feature>